<dbReference type="AlphaFoldDB" id="A0A0M3IQM8"/>
<dbReference type="GO" id="GO:0072659">
    <property type="term" value="P:protein localization to plasma membrane"/>
    <property type="evidence" value="ECO:0007669"/>
    <property type="project" value="TreeGrafter"/>
</dbReference>
<evidence type="ECO:0000313" key="6">
    <source>
        <dbReference type="Proteomes" id="UP000036681"/>
    </source>
</evidence>
<feature type="region of interest" description="Disordered" evidence="4">
    <location>
        <begin position="122"/>
        <end position="158"/>
    </location>
</feature>
<evidence type="ECO:0000256" key="2">
    <source>
        <dbReference type="ARBA" id="ARBA00022475"/>
    </source>
</evidence>
<dbReference type="GO" id="GO:0043495">
    <property type="term" value="F:protein-membrane adaptor activity"/>
    <property type="evidence" value="ECO:0007669"/>
    <property type="project" value="TreeGrafter"/>
</dbReference>
<dbReference type="PANTHER" id="PTHR14191">
    <property type="entry name" value="PDZ DOMAIN CONTAINING PROTEIN"/>
    <property type="match status" value="1"/>
</dbReference>
<keyword evidence="6" id="KW-1185">Reference proteome</keyword>
<proteinExistence type="predicted"/>
<evidence type="ECO:0000256" key="3">
    <source>
        <dbReference type="ARBA" id="ARBA00022737"/>
    </source>
</evidence>
<feature type="domain" description="PDZ" evidence="5">
    <location>
        <begin position="15"/>
        <end position="95"/>
    </location>
</feature>
<protein>
    <submittedName>
        <fullName evidence="7">PDZ domain-containing protein</fullName>
    </submittedName>
</protein>
<dbReference type="Proteomes" id="UP000036681">
    <property type="component" value="Unplaced"/>
</dbReference>
<evidence type="ECO:0000313" key="7">
    <source>
        <dbReference type="WBParaSite" id="ALUE_0002105601-mRNA-1"/>
    </source>
</evidence>
<sequence length="158" mass="17401">MATSIPEGAPSPRLCLVIKSNPSQEYGYNLHAERGKPQFIGTVDAGSPADHAGLKPGDRIFAVNGHSIIGENHKQVVRRIRENPLQCELLVISEDGEEWYKEHNIPITLSLPNVVRVSFHHSHKKSDSISQGSQKSSEEDPHNASPTPDAHWYAPKVS</sequence>
<dbReference type="GO" id="GO:0016324">
    <property type="term" value="C:apical plasma membrane"/>
    <property type="evidence" value="ECO:0007669"/>
    <property type="project" value="TreeGrafter"/>
</dbReference>
<reference evidence="7" key="1">
    <citation type="submission" date="2017-02" db="UniProtKB">
        <authorList>
            <consortium name="WormBaseParasite"/>
        </authorList>
    </citation>
    <scope>IDENTIFICATION</scope>
</reference>
<dbReference type="WBParaSite" id="ALUE_0002105601-mRNA-1">
    <property type="protein sequence ID" value="ALUE_0002105601-mRNA-1"/>
    <property type="gene ID" value="ALUE_0002105601"/>
</dbReference>
<dbReference type="InterPro" id="IPR041489">
    <property type="entry name" value="PDZ_6"/>
</dbReference>
<dbReference type="SMART" id="SM00228">
    <property type="entry name" value="PDZ"/>
    <property type="match status" value="1"/>
</dbReference>
<organism evidence="6 7">
    <name type="scientific">Ascaris lumbricoides</name>
    <name type="common">Giant roundworm</name>
    <dbReference type="NCBI Taxonomy" id="6252"/>
    <lineage>
        <taxon>Eukaryota</taxon>
        <taxon>Metazoa</taxon>
        <taxon>Ecdysozoa</taxon>
        <taxon>Nematoda</taxon>
        <taxon>Chromadorea</taxon>
        <taxon>Rhabditida</taxon>
        <taxon>Spirurina</taxon>
        <taxon>Ascaridomorpha</taxon>
        <taxon>Ascaridoidea</taxon>
        <taxon>Ascarididae</taxon>
        <taxon>Ascaris</taxon>
    </lineage>
</organism>
<dbReference type="Gene3D" id="2.30.42.10">
    <property type="match status" value="1"/>
</dbReference>
<dbReference type="PROSITE" id="PS50106">
    <property type="entry name" value="PDZ"/>
    <property type="match status" value="1"/>
</dbReference>
<dbReference type="CDD" id="cd06768">
    <property type="entry name" value="PDZ_NHERF-like"/>
    <property type="match status" value="1"/>
</dbReference>
<dbReference type="InterPro" id="IPR036034">
    <property type="entry name" value="PDZ_sf"/>
</dbReference>
<dbReference type="SUPFAM" id="SSF50156">
    <property type="entry name" value="PDZ domain-like"/>
    <property type="match status" value="1"/>
</dbReference>
<dbReference type="InterPro" id="IPR051067">
    <property type="entry name" value="NHER"/>
</dbReference>
<evidence type="ECO:0000256" key="1">
    <source>
        <dbReference type="ARBA" id="ARBA00004236"/>
    </source>
</evidence>
<dbReference type="PANTHER" id="PTHR14191:SF3">
    <property type="entry name" value="NA(+)_H(+) EXCHANGE REGULATORY COFACTOR-LIKE PROTEIN NRFL-1"/>
    <property type="match status" value="1"/>
</dbReference>
<dbReference type="InterPro" id="IPR001478">
    <property type="entry name" value="PDZ"/>
</dbReference>
<comment type="subcellular location">
    <subcellularLocation>
        <location evidence="1">Cell membrane</location>
    </subcellularLocation>
</comment>
<keyword evidence="2" id="KW-0472">Membrane</keyword>
<keyword evidence="3" id="KW-0677">Repeat</keyword>
<evidence type="ECO:0000259" key="5">
    <source>
        <dbReference type="PROSITE" id="PS50106"/>
    </source>
</evidence>
<keyword evidence="2" id="KW-1003">Cell membrane</keyword>
<evidence type="ECO:0000256" key="4">
    <source>
        <dbReference type="SAM" id="MobiDB-lite"/>
    </source>
</evidence>
<dbReference type="Pfam" id="PF17820">
    <property type="entry name" value="PDZ_6"/>
    <property type="match status" value="1"/>
</dbReference>
<name>A0A0M3IQM8_ASCLU</name>
<accession>A0A0M3IQM8</accession>